<sequence length="486" mass="53605">MYSISTVTASNVTSFIPWENLEDFGQEEEEEDGQLRGLAHVSYDAWGFACLLLLVMWLFALLGNILVMLVIQRSRRVQSTTNFFVISLAVGDLVLLLVASPLEAARILSPRGYWHAGDSLCRLVRFVQFTCMASTSLVLVGVCVDRFYTILYPLSFKITRGTAKRLILGAWVGALVVSAPTLFFFRVESVRVVEQGQEASFSPVTVCPTFIPAAYISGLIYTAICLLAHYLCPIALLAFGYFRIFRHIHTVHKHARRCAGSWGGNGCAAASAGNRYRASPCNIDTISQVNNNATCSNHNSGNSATPIGPRAVTFAPTLNSNPQHSSCSPNRQHNPVPRAKVKMVRMLAWLTSATFLLQLPYILCHVAYSFARRRFLAADAFLVSFLLLAASAALKPVIYACSNSNFWRGCKEMLCMSAMRCYRLNNYTVTSASAVSRRNYVGVMDVSKEQDIDVRITAPGVAFNRTKVMDKTAWPINGSALPSSWL</sequence>
<evidence type="ECO:0000256" key="5">
    <source>
        <dbReference type="ARBA" id="ARBA00023136"/>
    </source>
</evidence>
<keyword evidence="3 7" id="KW-0812">Transmembrane</keyword>
<organism evidence="10 11">
    <name type="scientific">Elysia crispata</name>
    <name type="common">lettuce slug</name>
    <dbReference type="NCBI Taxonomy" id="231223"/>
    <lineage>
        <taxon>Eukaryota</taxon>
        <taxon>Metazoa</taxon>
        <taxon>Spiralia</taxon>
        <taxon>Lophotrochozoa</taxon>
        <taxon>Mollusca</taxon>
        <taxon>Gastropoda</taxon>
        <taxon>Heterobranchia</taxon>
        <taxon>Euthyneura</taxon>
        <taxon>Panpulmonata</taxon>
        <taxon>Sacoglossa</taxon>
        <taxon>Placobranchoidea</taxon>
        <taxon>Plakobranchidae</taxon>
        <taxon>Elysia</taxon>
    </lineage>
</organism>
<comment type="similarity">
    <text evidence="7">Belongs to the G-protein coupled receptor 1 family.</text>
</comment>
<evidence type="ECO:0000256" key="6">
    <source>
        <dbReference type="ARBA" id="ARBA00023170"/>
    </source>
</evidence>
<dbReference type="PANTHER" id="PTHR24241">
    <property type="entry name" value="NEUROPEPTIDE RECEPTOR-RELATED G-PROTEIN COUPLED RECEPTOR"/>
    <property type="match status" value="1"/>
</dbReference>
<evidence type="ECO:0000313" key="10">
    <source>
        <dbReference type="EMBL" id="KAK3756775.1"/>
    </source>
</evidence>
<feature type="transmembrane region" description="Helical" evidence="8">
    <location>
        <begin position="380"/>
        <end position="401"/>
    </location>
</feature>
<evidence type="ECO:0000256" key="2">
    <source>
        <dbReference type="ARBA" id="ARBA00022475"/>
    </source>
</evidence>
<gene>
    <name evidence="10" type="ORF">RRG08_019267</name>
</gene>
<dbReference type="GO" id="GO:0004930">
    <property type="term" value="F:G protein-coupled receptor activity"/>
    <property type="evidence" value="ECO:0007669"/>
    <property type="project" value="UniProtKB-KW"/>
</dbReference>
<dbReference type="PANTHER" id="PTHR24241:SF182">
    <property type="entry name" value="G PROTEIN-COUPLED RECEPTOR 19"/>
    <property type="match status" value="1"/>
</dbReference>
<keyword evidence="11" id="KW-1185">Reference proteome</keyword>
<keyword evidence="7" id="KW-0297">G-protein coupled receptor</keyword>
<dbReference type="PRINTS" id="PR00237">
    <property type="entry name" value="GPCRRHODOPSN"/>
</dbReference>
<feature type="transmembrane region" description="Helical" evidence="8">
    <location>
        <begin position="122"/>
        <end position="144"/>
    </location>
</feature>
<dbReference type="InterPro" id="IPR017452">
    <property type="entry name" value="GPCR_Rhodpsn_7TM"/>
</dbReference>
<evidence type="ECO:0000256" key="7">
    <source>
        <dbReference type="RuleBase" id="RU000688"/>
    </source>
</evidence>
<dbReference type="AlphaFoldDB" id="A0AAE0YTQ8"/>
<dbReference type="PROSITE" id="PS50262">
    <property type="entry name" value="G_PROTEIN_RECEP_F1_2"/>
    <property type="match status" value="1"/>
</dbReference>
<feature type="transmembrane region" description="Helical" evidence="8">
    <location>
        <begin position="219"/>
        <end position="242"/>
    </location>
</feature>
<dbReference type="Gene3D" id="1.20.1070.10">
    <property type="entry name" value="Rhodopsin 7-helix transmembrane proteins"/>
    <property type="match status" value="1"/>
</dbReference>
<dbReference type="InterPro" id="IPR000276">
    <property type="entry name" value="GPCR_Rhodpsn"/>
</dbReference>
<feature type="transmembrane region" description="Helical" evidence="8">
    <location>
        <begin position="165"/>
        <end position="185"/>
    </location>
</feature>
<feature type="transmembrane region" description="Helical" evidence="8">
    <location>
        <begin position="347"/>
        <end position="368"/>
    </location>
</feature>
<keyword evidence="2" id="KW-1003">Cell membrane</keyword>
<dbReference type="GO" id="GO:0032870">
    <property type="term" value="P:cellular response to hormone stimulus"/>
    <property type="evidence" value="ECO:0007669"/>
    <property type="project" value="TreeGrafter"/>
</dbReference>
<comment type="caution">
    <text evidence="10">The sequence shown here is derived from an EMBL/GenBank/DDBJ whole genome shotgun (WGS) entry which is preliminary data.</text>
</comment>
<reference evidence="10" key="1">
    <citation type="journal article" date="2023" name="G3 (Bethesda)">
        <title>A reference genome for the long-term kleptoplast-retaining sea slug Elysia crispata morphotype clarki.</title>
        <authorList>
            <person name="Eastman K.E."/>
            <person name="Pendleton A.L."/>
            <person name="Shaikh M.A."/>
            <person name="Suttiyut T."/>
            <person name="Ogas R."/>
            <person name="Tomko P."/>
            <person name="Gavelis G."/>
            <person name="Widhalm J.R."/>
            <person name="Wisecaver J.H."/>
        </authorList>
    </citation>
    <scope>NUCLEOTIDE SEQUENCE</scope>
    <source>
        <strain evidence="10">ECLA1</strain>
    </source>
</reference>
<evidence type="ECO:0000313" key="11">
    <source>
        <dbReference type="Proteomes" id="UP001283361"/>
    </source>
</evidence>
<accession>A0AAE0YTQ8</accession>
<comment type="subcellular location">
    <subcellularLocation>
        <location evidence="1">Cell membrane</location>
        <topology evidence="1">Multi-pass membrane protein</topology>
    </subcellularLocation>
</comment>
<feature type="domain" description="G-protein coupled receptors family 1 profile" evidence="9">
    <location>
        <begin position="63"/>
        <end position="399"/>
    </location>
</feature>
<dbReference type="GO" id="GO:0042277">
    <property type="term" value="F:peptide binding"/>
    <property type="evidence" value="ECO:0007669"/>
    <property type="project" value="TreeGrafter"/>
</dbReference>
<dbReference type="Proteomes" id="UP001283361">
    <property type="component" value="Unassembled WGS sequence"/>
</dbReference>
<proteinExistence type="inferred from homology"/>
<keyword evidence="6 7" id="KW-0675">Receptor</keyword>
<evidence type="ECO:0000259" key="9">
    <source>
        <dbReference type="PROSITE" id="PS50262"/>
    </source>
</evidence>
<keyword evidence="7" id="KW-0807">Transducer</keyword>
<feature type="transmembrane region" description="Helical" evidence="8">
    <location>
        <begin position="45"/>
        <end position="71"/>
    </location>
</feature>
<protein>
    <recommendedName>
        <fullName evidence="9">G-protein coupled receptors family 1 profile domain-containing protein</fullName>
    </recommendedName>
</protein>
<name>A0AAE0YTQ8_9GAST</name>
<dbReference type="EMBL" id="JAWDGP010005473">
    <property type="protein sequence ID" value="KAK3756775.1"/>
    <property type="molecule type" value="Genomic_DNA"/>
</dbReference>
<evidence type="ECO:0000256" key="3">
    <source>
        <dbReference type="ARBA" id="ARBA00022692"/>
    </source>
</evidence>
<evidence type="ECO:0000256" key="4">
    <source>
        <dbReference type="ARBA" id="ARBA00022989"/>
    </source>
</evidence>
<keyword evidence="4 8" id="KW-1133">Transmembrane helix</keyword>
<evidence type="ECO:0000256" key="8">
    <source>
        <dbReference type="SAM" id="Phobius"/>
    </source>
</evidence>
<evidence type="ECO:0000256" key="1">
    <source>
        <dbReference type="ARBA" id="ARBA00004651"/>
    </source>
</evidence>
<dbReference type="GO" id="GO:0005886">
    <property type="term" value="C:plasma membrane"/>
    <property type="evidence" value="ECO:0007669"/>
    <property type="project" value="UniProtKB-SubCell"/>
</dbReference>
<feature type="transmembrane region" description="Helical" evidence="8">
    <location>
        <begin position="83"/>
        <end position="102"/>
    </location>
</feature>
<dbReference type="SUPFAM" id="SSF81321">
    <property type="entry name" value="Family A G protein-coupled receptor-like"/>
    <property type="match status" value="1"/>
</dbReference>
<keyword evidence="5 8" id="KW-0472">Membrane</keyword>
<dbReference type="PROSITE" id="PS00237">
    <property type="entry name" value="G_PROTEIN_RECEP_F1_1"/>
    <property type="match status" value="1"/>
</dbReference>
<dbReference type="Pfam" id="PF00001">
    <property type="entry name" value="7tm_1"/>
    <property type="match status" value="1"/>
</dbReference>